<dbReference type="EMBL" id="BNJK01000002">
    <property type="protein sequence ID" value="GHP00078.1"/>
    <property type="molecule type" value="Genomic_DNA"/>
</dbReference>
<name>A0A8J3J0G1_9CHLR</name>
<accession>A0A8J3J0G1</accession>
<sequence>MEQGNDGNGQTPIRVLVVDDQRLVRDGIVSLLHVQKELEVVGTAADGQEAVEQAFALKPDVVLMDVRMPIMNGVDATAEILRQQPTCCILMLTTFDDDAYVRDALRSGARGYLLKDMPASDLTTAILAASKGVYQLDASVIERFIAPDARPQKIEPVQKIETVEGPSETVAEAKLTRREQEILHLIATGATNREVAEHLIISEGTVKNYLARLFNRLGLRDRTQAVIYAREHGLL</sequence>
<dbReference type="InterPro" id="IPR001789">
    <property type="entry name" value="Sig_transdc_resp-reg_receiver"/>
</dbReference>
<evidence type="ECO:0000256" key="3">
    <source>
        <dbReference type="PROSITE-ProRule" id="PRU00169"/>
    </source>
</evidence>
<dbReference type="PANTHER" id="PTHR43214:SF43">
    <property type="entry name" value="TWO-COMPONENT RESPONSE REGULATOR"/>
    <property type="match status" value="1"/>
</dbReference>
<dbReference type="Pfam" id="PF00072">
    <property type="entry name" value="Response_reg"/>
    <property type="match status" value="1"/>
</dbReference>
<dbReference type="PRINTS" id="PR00038">
    <property type="entry name" value="HTHLUXR"/>
</dbReference>
<evidence type="ECO:0000313" key="6">
    <source>
        <dbReference type="EMBL" id="GHP00078.1"/>
    </source>
</evidence>
<protein>
    <submittedName>
        <fullName evidence="6">DNA-binding response regulator</fullName>
    </submittedName>
</protein>
<evidence type="ECO:0000256" key="1">
    <source>
        <dbReference type="ARBA" id="ARBA00022553"/>
    </source>
</evidence>
<dbReference type="InterPro" id="IPR039420">
    <property type="entry name" value="WalR-like"/>
</dbReference>
<dbReference type="PROSITE" id="PS50043">
    <property type="entry name" value="HTH_LUXR_2"/>
    <property type="match status" value="1"/>
</dbReference>
<dbReference type="GO" id="GO:0006355">
    <property type="term" value="P:regulation of DNA-templated transcription"/>
    <property type="evidence" value="ECO:0007669"/>
    <property type="project" value="InterPro"/>
</dbReference>
<reference evidence="6" key="1">
    <citation type="submission" date="2020-10" db="EMBL/GenBank/DDBJ databases">
        <title>Taxonomic study of unclassified bacteria belonging to the class Ktedonobacteria.</title>
        <authorList>
            <person name="Yabe S."/>
            <person name="Wang C.M."/>
            <person name="Zheng Y."/>
            <person name="Sakai Y."/>
            <person name="Cavaletti L."/>
            <person name="Monciardini P."/>
            <person name="Donadio S."/>
        </authorList>
    </citation>
    <scope>NUCLEOTIDE SEQUENCE</scope>
    <source>
        <strain evidence="6">ID150040</strain>
    </source>
</reference>
<comment type="caution">
    <text evidence="6">The sequence shown here is derived from an EMBL/GenBank/DDBJ whole genome shotgun (WGS) entry which is preliminary data.</text>
</comment>
<dbReference type="SUPFAM" id="SSF52172">
    <property type="entry name" value="CheY-like"/>
    <property type="match status" value="1"/>
</dbReference>
<dbReference type="GO" id="GO:0000160">
    <property type="term" value="P:phosphorelay signal transduction system"/>
    <property type="evidence" value="ECO:0007669"/>
    <property type="project" value="InterPro"/>
</dbReference>
<evidence type="ECO:0000313" key="7">
    <source>
        <dbReference type="Proteomes" id="UP000597444"/>
    </source>
</evidence>
<evidence type="ECO:0000256" key="2">
    <source>
        <dbReference type="ARBA" id="ARBA00023125"/>
    </source>
</evidence>
<feature type="domain" description="HTH luxR-type" evidence="4">
    <location>
        <begin position="168"/>
        <end position="233"/>
    </location>
</feature>
<dbReference type="CDD" id="cd06170">
    <property type="entry name" value="LuxR_C_like"/>
    <property type="match status" value="1"/>
</dbReference>
<dbReference type="InterPro" id="IPR011006">
    <property type="entry name" value="CheY-like_superfamily"/>
</dbReference>
<dbReference type="PROSITE" id="PS00622">
    <property type="entry name" value="HTH_LUXR_1"/>
    <property type="match status" value="1"/>
</dbReference>
<keyword evidence="1 3" id="KW-0597">Phosphoprotein</keyword>
<dbReference type="Proteomes" id="UP000597444">
    <property type="component" value="Unassembled WGS sequence"/>
</dbReference>
<keyword evidence="7" id="KW-1185">Reference proteome</keyword>
<dbReference type="GO" id="GO:0003677">
    <property type="term" value="F:DNA binding"/>
    <property type="evidence" value="ECO:0007669"/>
    <property type="project" value="UniProtKB-KW"/>
</dbReference>
<dbReference type="PROSITE" id="PS50110">
    <property type="entry name" value="RESPONSE_REGULATORY"/>
    <property type="match status" value="1"/>
</dbReference>
<dbReference type="SMART" id="SM00448">
    <property type="entry name" value="REC"/>
    <property type="match status" value="1"/>
</dbReference>
<dbReference type="Gene3D" id="3.40.50.2300">
    <property type="match status" value="1"/>
</dbReference>
<keyword evidence="2 6" id="KW-0238">DNA-binding</keyword>
<organism evidence="6 7">
    <name type="scientific">Reticulibacter mediterranei</name>
    <dbReference type="NCBI Taxonomy" id="2778369"/>
    <lineage>
        <taxon>Bacteria</taxon>
        <taxon>Bacillati</taxon>
        <taxon>Chloroflexota</taxon>
        <taxon>Ktedonobacteria</taxon>
        <taxon>Ktedonobacterales</taxon>
        <taxon>Reticulibacteraceae</taxon>
        <taxon>Reticulibacter</taxon>
    </lineage>
</organism>
<dbReference type="AlphaFoldDB" id="A0A8J3J0G1"/>
<proteinExistence type="predicted"/>
<dbReference type="InterPro" id="IPR016032">
    <property type="entry name" value="Sig_transdc_resp-reg_C-effctor"/>
</dbReference>
<dbReference type="PANTHER" id="PTHR43214">
    <property type="entry name" value="TWO-COMPONENT RESPONSE REGULATOR"/>
    <property type="match status" value="1"/>
</dbReference>
<gene>
    <name evidence="6" type="ORF">KSF_101250</name>
</gene>
<dbReference type="SUPFAM" id="SSF46894">
    <property type="entry name" value="C-terminal effector domain of the bipartite response regulators"/>
    <property type="match status" value="1"/>
</dbReference>
<feature type="modified residue" description="4-aspartylphosphate" evidence="3">
    <location>
        <position position="65"/>
    </location>
</feature>
<dbReference type="Pfam" id="PF00196">
    <property type="entry name" value="GerE"/>
    <property type="match status" value="1"/>
</dbReference>
<dbReference type="RefSeq" id="WP_220210673.1">
    <property type="nucleotide sequence ID" value="NZ_BNJK01000002.1"/>
</dbReference>
<evidence type="ECO:0000259" key="5">
    <source>
        <dbReference type="PROSITE" id="PS50110"/>
    </source>
</evidence>
<evidence type="ECO:0000259" key="4">
    <source>
        <dbReference type="PROSITE" id="PS50043"/>
    </source>
</evidence>
<dbReference type="SMART" id="SM00421">
    <property type="entry name" value="HTH_LUXR"/>
    <property type="match status" value="1"/>
</dbReference>
<dbReference type="InterPro" id="IPR058245">
    <property type="entry name" value="NreC/VraR/RcsB-like_REC"/>
</dbReference>
<feature type="domain" description="Response regulatory" evidence="5">
    <location>
        <begin position="14"/>
        <end position="130"/>
    </location>
</feature>
<dbReference type="InterPro" id="IPR000792">
    <property type="entry name" value="Tscrpt_reg_LuxR_C"/>
</dbReference>
<dbReference type="CDD" id="cd17535">
    <property type="entry name" value="REC_NarL-like"/>
    <property type="match status" value="1"/>
</dbReference>